<dbReference type="NCBIfam" id="TIGR04255">
    <property type="entry name" value="sporadTIGR04255"/>
    <property type="match status" value="1"/>
</dbReference>
<dbReference type="Proteomes" id="UP000257451">
    <property type="component" value="Unassembled WGS sequence"/>
</dbReference>
<dbReference type="InterPro" id="IPR026349">
    <property type="entry name" value="CHP04255"/>
</dbReference>
<dbReference type="AlphaFoldDB" id="A0A3E2N2D8"/>
<accession>A0A3E2N2D8</accession>
<evidence type="ECO:0000313" key="1">
    <source>
        <dbReference type="EMBL" id="RFZ47550.1"/>
    </source>
</evidence>
<organism evidence="1 2">
    <name type="scientific">Mycobacterium marinum</name>
    <dbReference type="NCBI Taxonomy" id="1781"/>
    <lineage>
        <taxon>Bacteria</taxon>
        <taxon>Bacillati</taxon>
        <taxon>Actinomycetota</taxon>
        <taxon>Actinomycetes</taxon>
        <taxon>Mycobacteriales</taxon>
        <taxon>Mycobacteriaceae</taxon>
        <taxon>Mycobacterium</taxon>
        <taxon>Mycobacterium ulcerans group</taxon>
    </lineage>
</organism>
<protein>
    <recommendedName>
        <fullName evidence="3">TIGR04255 family protein</fullName>
    </recommendedName>
</protein>
<evidence type="ECO:0008006" key="3">
    <source>
        <dbReference type="Google" id="ProtNLM"/>
    </source>
</evidence>
<sequence length="268" mass="29882">MMDSFAPKLPGNMEIGYRYPRAPIIEATIDLRVESSGTDESEDTIFENLGAVYSSDADFDAPTPLYTFSSDLKVDEGDTIIGRTPGRQIGYTFRRHDGRAVVRANIDRFAYSQLGPYTEWDEFLKAAEACWSLYRDRTSPENVTAIGVRFVNRILVPKYTIEIKDYLRTTVDVSPYLPQWTNGYFLQVGIPLADFDADALVTTALVDRDDDEDGVPLVLDIDVRTATSLAVDAEGFQDGLLATLGRLRTAKNYVFEACITDATRGLID</sequence>
<reference evidence="1 2" key="1">
    <citation type="journal article" date="2018" name="Sci. Rep.">
        <title>Extensive genomic diversity among Mycobacterium marinum strains revealed by whole genome sequencing.</title>
        <authorList>
            <person name="Das S."/>
            <person name="Pettersson B.M."/>
            <person name="Behra P.R."/>
            <person name="Mallick A."/>
            <person name="Cheramie M."/>
            <person name="Ramesh M."/>
            <person name="Shirreff L."/>
            <person name="DuCote T."/>
            <person name="Dasgupta S."/>
            <person name="Ennis D.G."/>
            <person name="Kirsebom L.A."/>
        </authorList>
    </citation>
    <scope>NUCLEOTIDE SEQUENCE [LARGE SCALE GENOMIC DNA]</scope>
    <source>
        <strain evidence="1 2">Davis1</strain>
    </source>
</reference>
<dbReference type="EMBL" id="PEDF01000013">
    <property type="protein sequence ID" value="RFZ47550.1"/>
    <property type="molecule type" value="Genomic_DNA"/>
</dbReference>
<comment type="caution">
    <text evidence="1">The sequence shown here is derived from an EMBL/GenBank/DDBJ whole genome shotgun (WGS) entry which is preliminary data.</text>
</comment>
<gene>
    <name evidence="1" type="ORF">DAVIS_00262</name>
</gene>
<proteinExistence type="predicted"/>
<evidence type="ECO:0000313" key="2">
    <source>
        <dbReference type="Proteomes" id="UP000257451"/>
    </source>
</evidence>
<name>A0A3E2N2D8_MYCMR</name>
<dbReference type="RefSeq" id="WP_117431361.1">
    <property type="nucleotide sequence ID" value="NZ_PEDF01000013.1"/>
</dbReference>